<reference evidence="4" key="3">
    <citation type="submission" date="2011-05" db="EMBL/GenBank/DDBJ databases">
        <title>Complete sequence of Methylomonas methanica MC09.</title>
        <authorList>
            <consortium name="US DOE Joint Genome Institute"/>
            <person name="Lucas S."/>
            <person name="Han J."/>
            <person name="Lapidus A."/>
            <person name="Cheng J.-F."/>
            <person name="Goodwin L."/>
            <person name="Pitluck S."/>
            <person name="Peters L."/>
            <person name="Mikhailova N."/>
            <person name="Teshima H."/>
            <person name="Han C."/>
            <person name="Tapia R."/>
            <person name="Land M."/>
            <person name="Hauser L."/>
            <person name="Kyrpides N."/>
            <person name="Ivanova N."/>
            <person name="Pagani I."/>
            <person name="Stein L."/>
            <person name="Woyke T."/>
        </authorList>
    </citation>
    <scope>NUCLEOTIDE SEQUENCE [LARGE SCALE GENOMIC DNA]</scope>
    <source>
        <strain evidence="4">MC09</strain>
    </source>
</reference>
<dbReference type="Pfam" id="PF14024">
    <property type="entry name" value="DUF4240"/>
    <property type="match status" value="1"/>
</dbReference>
<protein>
    <recommendedName>
        <fullName evidence="2">DUF4240 domain-containing protein</fullName>
    </recommendedName>
</protein>
<evidence type="ECO:0000256" key="1">
    <source>
        <dbReference type="SAM" id="Phobius"/>
    </source>
</evidence>
<evidence type="ECO:0000259" key="2">
    <source>
        <dbReference type="Pfam" id="PF14024"/>
    </source>
</evidence>
<gene>
    <name evidence="3" type="ordered locus">Metme_0684</name>
</gene>
<keyword evidence="1" id="KW-0812">Transmembrane</keyword>
<feature type="transmembrane region" description="Helical" evidence="1">
    <location>
        <begin position="190"/>
        <end position="208"/>
    </location>
</feature>
<reference evidence="3 4" key="1">
    <citation type="journal article" date="2011" name="J. Bacteriol.">
        <title>Complete Genome Sequence of the Aerobic Marine Methanotroph Methylomonas methanica MC09.</title>
        <authorList>
            <person name="Boden R."/>
            <person name="Cunliffe M."/>
            <person name="Scanlan J."/>
            <person name="Moussard H."/>
            <person name="Kits K.D."/>
            <person name="Klotz M.G."/>
            <person name="Jetten M.S."/>
            <person name="Vuilleumier S."/>
            <person name="Han J."/>
            <person name="Peters L."/>
            <person name="Mikhailova N."/>
            <person name="Teshima H."/>
            <person name="Tapia R."/>
            <person name="Kyrpides N."/>
            <person name="Ivanova N."/>
            <person name="Pagani I."/>
            <person name="Cheng J.F."/>
            <person name="Goodwin L."/>
            <person name="Han C."/>
            <person name="Hauser L."/>
            <person name="Land M.L."/>
            <person name="Lapidus A."/>
            <person name="Lucas S."/>
            <person name="Pitluck S."/>
            <person name="Woyke T."/>
            <person name="Stein L."/>
            <person name="Murrell J.C."/>
        </authorList>
    </citation>
    <scope>NUCLEOTIDE SEQUENCE [LARGE SCALE GENOMIC DNA]</scope>
    <source>
        <strain evidence="3 4">MC09</strain>
    </source>
</reference>
<organism evidence="3 4">
    <name type="scientific">Methylomonas methanica (strain DSM 25384 / MC09)</name>
    <dbReference type="NCBI Taxonomy" id="857087"/>
    <lineage>
        <taxon>Bacteria</taxon>
        <taxon>Pseudomonadati</taxon>
        <taxon>Pseudomonadota</taxon>
        <taxon>Gammaproteobacteria</taxon>
        <taxon>Methylococcales</taxon>
        <taxon>Methylococcaceae</taxon>
        <taxon>Methylomonas</taxon>
    </lineage>
</organism>
<dbReference type="STRING" id="857087.Metme_0684"/>
<dbReference type="KEGG" id="mmt:Metme_0684"/>
<sequence length="246" mass="27646">MDERQFWLMVQQAHELSGGDMERKCEILTALISKLAKDDAERFAHYFDAMMDRAYSWSLWGAAYVINGGCSDDCFADFRATLISCGRQSFELVLADPNRLAGDDLDEIDWFFEGVQYAVHDGVKAATGGTDYQREKAYSLQPSGMAWAEEDVYALFPKLSQKFASPSAHTQSIVKIPAGKIKRYLSRLKIWLSIIAVFAGCIIIAHYISPLLGINIKMALLATMVAVYLLLSIGVEIYRYRVRKSV</sequence>
<name>G0A4W3_METMM</name>
<reference key="2">
    <citation type="submission" date="2011-05" db="EMBL/GenBank/DDBJ databases">
        <title>Complete genome sequence of the aerobic marine methanotroph Methylomonas methanica MC09.</title>
        <authorList>
            <person name="Boden R."/>
            <person name="Cunliffe M."/>
            <person name="Scanlan J."/>
            <person name="Moussard H."/>
            <person name="Kits K.D."/>
            <person name="Klotz M."/>
            <person name="Jetten M."/>
            <person name="Vuilleumier S."/>
            <person name="Han J."/>
            <person name="Peters L."/>
            <person name="Mikhailova N."/>
            <person name="Teshima H."/>
            <person name="Tapia R."/>
            <person name="Kyrpides N."/>
            <person name="Ivanova N."/>
            <person name="Pagani I."/>
            <person name="Cheng J.-F."/>
            <person name="Goodwin L."/>
            <person name="Han C."/>
            <person name="Hauser L."/>
            <person name="Land M."/>
            <person name="Lapidus A."/>
            <person name="Lucas S."/>
            <person name="Pitluck S."/>
            <person name="Woyke T."/>
            <person name="Stein L.Y."/>
            <person name="Murrell C."/>
        </authorList>
    </citation>
    <scope>NUCLEOTIDE SEQUENCE</scope>
    <source>
        <strain>MC09</strain>
    </source>
</reference>
<dbReference type="eggNOG" id="COG3831">
    <property type="taxonomic scope" value="Bacteria"/>
</dbReference>
<evidence type="ECO:0000313" key="4">
    <source>
        <dbReference type="Proteomes" id="UP000008888"/>
    </source>
</evidence>
<keyword evidence="1" id="KW-0472">Membrane</keyword>
<feature type="transmembrane region" description="Helical" evidence="1">
    <location>
        <begin position="214"/>
        <end position="238"/>
    </location>
</feature>
<keyword evidence="1" id="KW-1133">Transmembrane helix</keyword>
<proteinExistence type="predicted"/>
<feature type="domain" description="DUF4240" evidence="2">
    <location>
        <begin position="1"/>
        <end position="121"/>
    </location>
</feature>
<dbReference type="HOGENOM" id="CLU_085061_2_2_6"/>
<dbReference type="InterPro" id="IPR025334">
    <property type="entry name" value="DUF4240"/>
</dbReference>
<accession>G0A4W3</accession>
<dbReference type="RefSeq" id="WP_013817397.1">
    <property type="nucleotide sequence ID" value="NC_015572.1"/>
</dbReference>
<dbReference type="OrthoDB" id="6200718at2"/>
<evidence type="ECO:0000313" key="3">
    <source>
        <dbReference type="EMBL" id="AEF99126.1"/>
    </source>
</evidence>
<dbReference type="AlphaFoldDB" id="G0A4W3"/>
<dbReference type="Proteomes" id="UP000008888">
    <property type="component" value="Chromosome"/>
</dbReference>
<keyword evidence="4" id="KW-1185">Reference proteome</keyword>
<dbReference type="EMBL" id="CP002738">
    <property type="protein sequence ID" value="AEF99126.1"/>
    <property type="molecule type" value="Genomic_DNA"/>
</dbReference>